<dbReference type="SMART" id="SM00636">
    <property type="entry name" value="Glyco_18"/>
    <property type="match status" value="1"/>
</dbReference>
<dbReference type="EC" id="3.2.1.14" evidence="2"/>
<comment type="caution">
    <text evidence="8">The sequence shown here is derived from an EMBL/GenBank/DDBJ whole genome shotgun (WGS) entry which is preliminary data.</text>
</comment>
<dbReference type="SUPFAM" id="SSF51445">
    <property type="entry name" value="(Trans)glycosidases"/>
    <property type="match status" value="1"/>
</dbReference>
<evidence type="ECO:0000313" key="9">
    <source>
        <dbReference type="Proteomes" id="UP000031014"/>
    </source>
</evidence>
<evidence type="ECO:0000256" key="2">
    <source>
        <dbReference type="ARBA" id="ARBA00012729"/>
    </source>
</evidence>
<comment type="catalytic activity">
    <reaction evidence="1">
        <text>Random endo-hydrolysis of N-acetyl-beta-D-glucosaminide (1-&gt;4)-beta-linkages in chitin and chitodextrins.</text>
        <dbReference type="EC" id="3.2.1.14"/>
    </reaction>
</comment>
<dbReference type="GO" id="GO:0005576">
    <property type="term" value="C:extracellular region"/>
    <property type="evidence" value="ECO:0007669"/>
    <property type="project" value="TreeGrafter"/>
</dbReference>
<dbReference type="Gene3D" id="3.40.5.30">
    <property type="entry name" value="(Trans)glycosidases - domain 2"/>
    <property type="match status" value="1"/>
</dbReference>
<feature type="domain" description="GH18" evidence="7">
    <location>
        <begin position="61"/>
        <end position="373"/>
    </location>
</feature>
<keyword evidence="9" id="KW-1185">Reference proteome</keyword>
<dbReference type="Pfam" id="PF00704">
    <property type="entry name" value="Glyco_hydro_18"/>
    <property type="match status" value="1"/>
</dbReference>
<dbReference type="InterPro" id="IPR001223">
    <property type="entry name" value="Glyco_hydro18_cat"/>
</dbReference>
<name>A0A0A8X0E3_MESS1</name>
<gene>
    <name evidence="8" type="ORF">SAMD00020551_1515</name>
</gene>
<dbReference type="Gene3D" id="3.20.20.80">
    <property type="entry name" value="Glycosidases"/>
    <property type="match status" value="1"/>
</dbReference>
<organism evidence="8 9">
    <name type="scientific">Mesobacillus selenatarsenatis (strain DSM 18680 / JCM 14380 / FERM P-15431 / SF-1)</name>
    <dbReference type="NCBI Taxonomy" id="1321606"/>
    <lineage>
        <taxon>Bacteria</taxon>
        <taxon>Bacillati</taxon>
        <taxon>Bacillota</taxon>
        <taxon>Bacilli</taxon>
        <taxon>Bacillales</taxon>
        <taxon>Bacillaceae</taxon>
        <taxon>Mesobacillus</taxon>
    </lineage>
</organism>
<keyword evidence="3 5" id="KW-0378">Hydrolase</keyword>
<dbReference type="OrthoDB" id="9775889at2"/>
<protein>
    <recommendedName>
        <fullName evidence="2">chitinase</fullName>
        <ecNumber evidence="2">3.2.1.14</ecNumber>
    </recommendedName>
</protein>
<evidence type="ECO:0000313" key="8">
    <source>
        <dbReference type="EMBL" id="GAM13373.1"/>
    </source>
</evidence>
<dbReference type="InterPro" id="IPR011583">
    <property type="entry name" value="Chitinase_II/V-like_cat"/>
</dbReference>
<dbReference type="GO" id="GO:0008843">
    <property type="term" value="F:endochitinase activity"/>
    <property type="evidence" value="ECO:0007669"/>
    <property type="project" value="UniProtKB-EC"/>
</dbReference>
<dbReference type="PANTHER" id="PTHR11177">
    <property type="entry name" value="CHITINASE"/>
    <property type="match status" value="1"/>
</dbReference>
<proteinExistence type="inferred from homology"/>
<dbReference type="PROSITE" id="PS51910">
    <property type="entry name" value="GH18_2"/>
    <property type="match status" value="1"/>
</dbReference>
<dbReference type="InterPro" id="IPR050314">
    <property type="entry name" value="Glycosyl_Hydrlase_18"/>
</dbReference>
<dbReference type="GO" id="GO:0005975">
    <property type="term" value="P:carbohydrate metabolic process"/>
    <property type="evidence" value="ECO:0007669"/>
    <property type="project" value="InterPro"/>
</dbReference>
<evidence type="ECO:0000256" key="1">
    <source>
        <dbReference type="ARBA" id="ARBA00000822"/>
    </source>
</evidence>
<dbReference type="PANTHER" id="PTHR11177:SF317">
    <property type="entry name" value="CHITINASE 12-RELATED"/>
    <property type="match status" value="1"/>
</dbReference>
<dbReference type="Proteomes" id="UP000031014">
    <property type="component" value="Unassembled WGS sequence"/>
</dbReference>
<dbReference type="CDD" id="cd00598">
    <property type="entry name" value="GH18_chitinase-like"/>
    <property type="match status" value="1"/>
</dbReference>
<accession>A0A0A8X0E3</accession>
<dbReference type="GO" id="GO:0006032">
    <property type="term" value="P:chitin catabolic process"/>
    <property type="evidence" value="ECO:0007669"/>
    <property type="project" value="TreeGrafter"/>
</dbReference>
<reference evidence="8 9" key="1">
    <citation type="submission" date="2013-06" db="EMBL/GenBank/DDBJ databases">
        <title>Whole genome shotgun sequence of Bacillus selenatarsenatis SF-1.</title>
        <authorList>
            <person name="Kuroda M."/>
            <person name="Sei K."/>
            <person name="Yamashita M."/>
            <person name="Ike M."/>
        </authorList>
    </citation>
    <scope>NUCLEOTIDE SEQUENCE [LARGE SCALE GENOMIC DNA]</scope>
    <source>
        <strain evidence="8 9">SF-1</strain>
    </source>
</reference>
<dbReference type="InterPro" id="IPR001579">
    <property type="entry name" value="Glyco_hydro_18_chit_AS"/>
</dbReference>
<evidence type="ECO:0000256" key="5">
    <source>
        <dbReference type="RuleBase" id="RU000489"/>
    </source>
</evidence>
<dbReference type="InterPro" id="IPR017853">
    <property type="entry name" value="GH"/>
</dbReference>
<evidence type="ECO:0000259" key="7">
    <source>
        <dbReference type="PROSITE" id="PS51910"/>
    </source>
</evidence>
<sequence>MKKRFLPLMIVLLTFMGGFISGTLYSNTQKTKTITTSAEAAHSTKTPGVKKESQLKEQESKVLIGYVQDFRKPDEIDYKSLTHVIFSFAHPNSDGSLLMNGDHAVKNLRAIVTNAQKHDTKVMLAIGGWYHINGGESYDYFKAAISNPASRKKLVHELVSFAEKEKLDGIDIDFEHPRSAEDAQYLAVFAKELSEQLKPKGKELSIAVNAKVHSVTGTEIHSVVFEPSMFKYFDHVNLMAYDGQWDGEYNAANLSPYSYSANIVAYWTALFDKHGFSREKLVLGVPLYAQPEDPSVKQVSYEALINHHPANTGKDQVEMNGTTYHYNGHSTLKKKTYLALSQQLGGMMLWEAGLDAKGNHSATALISGELKKQEDPRYYTRK</sequence>
<evidence type="ECO:0000256" key="3">
    <source>
        <dbReference type="ARBA" id="ARBA00022801"/>
    </source>
</evidence>
<evidence type="ECO:0000256" key="6">
    <source>
        <dbReference type="RuleBase" id="RU004453"/>
    </source>
</evidence>
<evidence type="ECO:0000256" key="4">
    <source>
        <dbReference type="ARBA" id="ARBA00023295"/>
    </source>
</evidence>
<dbReference type="PROSITE" id="PS01095">
    <property type="entry name" value="GH18_1"/>
    <property type="match status" value="1"/>
</dbReference>
<dbReference type="GO" id="GO:0008061">
    <property type="term" value="F:chitin binding"/>
    <property type="evidence" value="ECO:0007669"/>
    <property type="project" value="InterPro"/>
</dbReference>
<dbReference type="EMBL" id="BASE01000031">
    <property type="protein sequence ID" value="GAM13373.1"/>
    <property type="molecule type" value="Genomic_DNA"/>
</dbReference>
<dbReference type="STRING" id="1321606.SAMD00020551_1515"/>
<dbReference type="AlphaFoldDB" id="A0A0A8X0E3"/>
<comment type="similarity">
    <text evidence="6">Belongs to the glycosyl hydrolase 18 family.</text>
</comment>
<keyword evidence="4 5" id="KW-0326">Glycosidase</keyword>
<dbReference type="RefSeq" id="WP_041965223.1">
    <property type="nucleotide sequence ID" value="NZ_BASE01000031.1"/>
</dbReference>